<feature type="transmembrane region" description="Helical" evidence="7">
    <location>
        <begin position="273"/>
        <end position="293"/>
    </location>
</feature>
<comment type="subcellular location">
    <subcellularLocation>
        <location evidence="1">Cell inner membrane</location>
        <topology evidence="1">Multi-pass membrane protein</topology>
    </subcellularLocation>
</comment>
<dbReference type="Gene3D" id="1.20.1250.20">
    <property type="entry name" value="MFS general substrate transporter like domains"/>
    <property type="match status" value="2"/>
</dbReference>
<organism evidence="9 10">
    <name type="scientific">Nocardioides zhouii</name>
    <dbReference type="NCBI Taxonomy" id="1168729"/>
    <lineage>
        <taxon>Bacteria</taxon>
        <taxon>Bacillati</taxon>
        <taxon>Actinomycetota</taxon>
        <taxon>Actinomycetes</taxon>
        <taxon>Propionibacteriales</taxon>
        <taxon>Nocardioidaceae</taxon>
        <taxon>Nocardioides</taxon>
    </lineage>
</organism>
<reference evidence="9 10" key="1">
    <citation type="submission" date="2019-01" db="EMBL/GenBank/DDBJ databases">
        <title>Novel species of Nocardioides.</title>
        <authorList>
            <person name="Liu Q."/>
            <person name="X Y.-H."/>
        </authorList>
    </citation>
    <scope>NUCLEOTIDE SEQUENCE [LARGE SCALE GENOMIC DNA]</scope>
    <source>
        <strain evidence="9 10">HLT2-9</strain>
    </source>
</reference>
<dbReference type="PROSITE" id="PS50042">
    <property type="entry name" value="CNMP_BINDING_3"/>
    <property type="match status" value="1"/>
</dbReference>
<dbReference type="InterPro" id="IPR011701">
    <property type="entry name" value="MFS"/>
</dbReference>
<dbReference type="InterPro" id="IPR014710">
    <property type="entry name" value="RmlC-like_jellyroll"/>
</dbReference>
<dbReference type="SUPFAM" id="SSF51206">
    <property type="entry name" value="cAMP-binding domain-like"/>
    <property type="match status" value="1"/>
</dbReference>
<dbReference type="AlphaFoldDB" id="A0A4V1RQV3"/>
<feature type="transmembrane region" description="Helical" evidence="7">
    <location>
        <begin position="182"/>
        <end position="201"/>
    </location>
</feature>
<gene>
    <name evidence="9" type="ORF">EUA94_02230</name>
</gene>
<dbReference type="RefSeq" id="WP_129424272.1">
    <property type="nucleotide sequence ID" value="NZ_SDWV01000002.1"/>
</dbReference>
<dbReference type="OrthoDB" id="180043at2"/>
<dbReference type="Gene3D" id="2.60.120.10">
    <property type="entry name" value="Jelly Rolls"/>
    <property type="match status" value="1"/>
</dbReference>
<keyword evidence="10" id="KW-1185">Reference proteome</keyword>
<dbReference type="Pfam" id="PF07690">
    <property type="entry name" value="MFS_1"/>
    <property type="match status" value="1"/>
</dbReference>
<keyword evidence="6 7" id="KW-0472">Membrane</keyword>
<feature type="transmembrane region" description="Helical" evidence="7">
    <location>
        <begin position="300"/>
        <end position="319"/>
    </location>
</feature>
<evidence type="ECO:0000256" key="4">
    <source>
        <dbReference type="ARBA" id="ARBA00022692"/>
    </source>
</evidence>
<dbReference type="EMBL" id="SDWV01000002">
    <property type="protein sequence ID" value="RYC14157.1"/>
    <property type="molecule type" value="Genomic_DNA"/>
</dbReference>
<evidence type="ECO:0000256" key="3">
    <source>
        <dbReference type="ARBA" id="ARBA00022475"/>
    </source>
</evidence>
<dbReference type="InterPro" id="IPR018488">
    <property type="entry name" value="cNMP-bd_CS"/>
</dbReference>
<proteinExistence type="predicted"/>
<dbReference type="CDD" id="cd06173">
    <property type="entry name" value="MFS_MefA_like"/>
    <property type="match status" value="1"/>
</dbReference>
<evidence type="ECO:0000256" key="5">
    <source>
        <dbReference type="ARBA" id="ARBA00022989"/>
    </source>
</evidence>
<dbReference type="InterPro" id="IPR018490">
    <property type="entry name" value="cNMP-bd_dom_sf"/>
</dbReference>
<evidence type="ECO:0000256" key="1">
    <source>
        <dbReference type="ARBA" id="ARBA00004429"/>
    </source>
</evidence>
<keyword evidence="3" id="KW-1003">Cell membrane</keyword>
<feature type="transmembrane region" description="Helical" evidence="7">
    <location>
        <begin position="235"/>
        <end position="261"/>
    </location>
</feature>
<dbReference type="Pfam" id="PF00027">
    <property type="entry name" value="cNMP_binding"/>
    <property type="match status" value="1"/>
</dbReference>
<sequence>MGEATARTHRLADAASAFTSNARNPDLRRAQLSFLGAWTAEWAFTVALGIVAYRDGGAAALGLVGLLRMVPSAVCAPILSPFADRGRRERVLVVVSTVRGLVTAAAAAVAALGGAPVAIYALAVLSTIAATLFRPAHSALLPSLCHTGHELASANVVRGMLDSLATLVGPLLAAVLLEVADVDVVFAVAAAASLWSAALLLRLQYDAPPRPSATGPHLVREIVEGLGVVARNRDLALVLGLAAAQSLTRGALTVFSVLVSIELLGRGEPGAGTLMTAVGVGAVAGSLAASLLVGTRRLGAWFALGVTLWGLPLVLVGLLPHDLPALVFMALIGGGNALIDVAGFTLMGRMAPDAVLARVFGVLESLVAVSIGVGAVAASWIVGEWGLRPALVAVGLVCPVLAAASWWRLRALDGTVGVNDEVVGLLQRVPMLRTLPLPSVEQLARGLEVVDVPAGTVVFQRGDVGDRYYVVESGSVDVLGEGRVIASLGPGEGFGEIALLRRSTRTATVVATADSRLRSLASEHFLAVVLGYTPSAREASVEVDHLLDRYDPDRPDS</sequence>
<dbReference type="SUPFAM" id="SSF103473">
    <property type="entry name" value="MFS general substrate transporter"/>
    <property type="match status" value="1"/>
</dbReference>
<keyword evidence="5 7" id="KW-1133">Transmembrane helix</keyword>
<comment type="caution">
    <text evidence="9">The sequence shown here is derived from an EMBL/GenBank/DDBJ whole genome shotgun (WGS) entry which is preliminary data.</text>
</comment>
<evidence type="ECO:0000256" key="7">
    <source>
        <dbReference type="SAM" id="Phobius"/>
    </source>
</evidence>
<feature type="transmembrane region" description="Helical" evidence="7">
    <location>
        <begin position="59"/>
        <end position="79"/>
    </location>
</feature>
<name>A0A4V1RQV3_9ACTN</name>
<keyword evidence="4 7" id="KW-0812">Transmembrane</keyword>
<dbReference type="PANTHER" id="PTHR23513">
    <property type="entry name" value="INTEGRAL MEMBRANE EFFLUX PROTEIN-RELATED"/>
    <property type="match status" value="1"/>
</dbReference>
<dbReference type="GO" id="GO:0022857">
    <property type="term" value="F:transmembrane transporter activity"/>
    <property type="evidence" value="ECO:0007669"/>
    <property type="project" value="InterPro"/>
</dbReference>
<protein>
    <submittedName>
        <fullName evidence="9">MFS transporter</fullName>
    </submittedName>
</protein>
<evidence type="ECO:0000313" key="9">
    <source>
        <dbReference type="EMBL" id="RYC14157.1"/>
    </source>
</evidence>
<keyword evidence="2" id="KW-0813">Transport</keyword>
<evidence type="ECO:0000256" key="6">
    <source>
        <dbReference type="ARBA" id="ARBA00023136"/>
    </source>
</evidence>
<dbReference type="GO" id="GO:0005886">
    <property type="term" value="C:plasma membrane"/>
    <property type="evidence" value="ECO:0007669"/>
    <property type="project" value="UniProtKB-SubCell"/>
</dbReference>
<dbReference type="SMART" id="SM00100">
    <property type="entry name" value="cNMP"/>
    <property type="match status" value="1"/>
</dbReference>
<dbReference type="Proteomes" id="UP000291101">
    <property type="component" value="Unassembled WGS sequence"/>
</dbReference>
<accession>A0A4V1RQV3</accession>
<dbReference type="CDD" id="cd00038">
    <property type="entry name" value="CAP_ED"/>
    <property type="match status" value="1"/>
</dbReference>
<feature type="domain" description="Cyclic nucleotide-binding" evidence="8">
    <location>
        <begin position="431"/>
        <end position="529"/>
    </location>
</feature>
<evidence type="ECO:0000313" key="10">
    <source>
        <dbReference type="Proteomes" id="UP000291101"/>
    </source>
</evidence>
<dbReference type="InterPro" id="IPR036259">
    <property type="entry name" value="MFS_trans_sf"/>
</dbReference>
<dbReference type="InterPro" id="IPR000595">
    <property type="entry name" value="cNMP-bd_dom"/>
</dbReference>
<feature type="transmembrane region" description="Helical" evidence="7">
    <location>
        <begin position="359"/>
        <end position="381"/>
    </location>
</feature>
<evidence type="ECO:0000259" key="8">
    <source>
        <dbReference type="PROSITE" id="PS50042"/>
    </source>
</evidence>
<feature type="transmembrane region" description="Helical" evidence="7">
    <location>
        <begin position="387"/>
        <end position="407"/>
    </location>
</feature>
<dbReference type="PANTHER" id="PTHR23513:SF9">
    <property type="entry name" value="ENTEROBACTIN EXPORTER ENTS"/>
    <property type="match status" value="1"/>
</dbReference>
<dbReference type="PROSITE" id="PS00889">
    <property type="entry name" value="CNMP_BINDING_2"/>
    <property type="match status" value="1"/>
</dbReference>
<feature type="transmembrane region" description="Helical" evidence="7">
    <location>
        <begin position="325"/>
        <end position="347"/>
    </location>
</feature>
<feature type="transmembrane region" description="Helical" evidence="7">
    <location>
        <begin position="32"/>
        <end position="53"/>
    </location>
</feature>
<dbReference type="PRINTS" id="PR00103">
    <property type="entry name" value="CAMPKINASE"/>
</dbReference>
<evidence type="ECO:0000256" key="2">
    <source>
        <dbReference type="ARBA" id="ARBA00022448"/>
    </source>
</evidence>